<accession>A0A2N1PKT6</accession>
<proteinExistence type="predicted"/>
<evidence type="ECO:0000256" key="1">
    <source>
        <dbReference type="SAM" id="Phobius"/>
    </source>
</evidence>
<keyword evidence="1" id="KW-0812">Transmembrane</keyword>
<keyword evidence="1" id="KW-0472">Membrane</keyword>
<feature type="transmembrane region" description="Helical" evidence="1">
    <location>
        <begin position="46"/>
        <end position="63"/>
    </location>
</feature>
<reference evidence="2 3" key="1">
    <citation type="journal article" date="2017" name="ISME J.">
        <title>Potential for microbial H2 and metal transformations associated with novel bacteria and archaea in deep terrestrial subsurface sediments.</title>
        <authorList>
            <person name="Hernsdorf A.W."/>
            <person name="Amano Y."/>
            <person name="Miyakawa K."/>
            <person name="Ise K."/>
            <person name="Suzuki Y."/>
            <person name="Anantharaman K."/>
            <person name="Probst A."/>
            <person name="Burstein D."/>
            <person name="Thomas B.C."/>
            <person name="Banfield J.F."/>
        </authorList>
    </citation>
    <scope>NUCLEOTIDE SEQUENCE [LARGE SCALE GENOMIC DNA]</scope>
    <source>
        <strain evidence="2">HGW-Wallbacteria-1</strain>
    </source>
</reference>
<sequence length="309" mass="35459">MTENEYENFGAVEKEVRLAKLRKGRNFLFIVAMSLMSSSARIKSDTLMYVAAFVSLGALVLFFKCRALERQIEGFLDYLEEEQSSAEEAGAQECVDIEPLIGHQLQGKIHAEIKLSEPVTLTNRQGEAIKIPAGEVGLALEVFHEPRDGDGEIDTDIIRFQWEIGENAFEGFHSPDFVFQYLTRDGAEPCVFFSHADQRVRNLFQNNLLLRDMLEVLEDRFYATLPIEDCTEDILRKYLEFRIHIAHDPEQSDHLWILVPNLVTPEQDPIEPFIGKVPIMEFLLSPSIQYSEEEEMWLYPKHLTESGLS</sequence>
<dbReference type="AlphaFoldDB" id="A0A2N1PKT6"/>
<evidence type="ECO:0000313" key="3">
    <source>
        <dbReference type="Proteomes" id="UP000233256"/>
    </source>
</evidence>
<protein>
    <submittedName>
        <fullName evidence="2">Uncharacterized protein</fullName>
    </submittedName>
</protein>
<evidence type="ECO:0000313" key="2">
    <source>
        <dbReference type="EMBL" id="PKK88940.1"/>
    </source>
</evidence>
<comment type="caution">
    <text evidence="2">The sequence shown here is derived from an EMBL/GenBank/DDBJ whole genome shotgun (WGS) entry which is preliminary data.</text>
</comment>
<gene>
    <name evidence="2" type="ORF">CVV64_16605</name>
</gene>
<keyword evidence="1" id="KW-1133">Transmembrane helix</keyword>
<dbReference type="Proteomes" id="UP000233256">
    <property type="component" value="Unassembled WGS sequence"/>
</dbReference>
<name>A0A2N1PKT6_9BACT</name>
<organism evidence="2 3">
    <name type="scientific">Candidatus Wallbacteria bacterium HGW-Wallbacteria-1</name>
    <dbReference type="NCBI Taxonomy" id="2013854"/>
    <lineage>
        <taxon>Bacteria</taxon>
        <taxon>Candidatus Walliibacteriota</taxon>
    </lineage>
</organism>
<dbReference type="EMBL" id="PGXC01000030">
    <property type="protein sequence ID" value="PKK88940.1"/>
    <property type="molecule type" value="Genomic_DNA"/>
</dbReference>